<sequence>MTTILKPSILRTFCSSSRPYLSQRIFARNIHASSSFKMPESLKKSEVDAGNDPSVAKQYDHDTPKDVQWKELYDMIDGKKISMLSTHRKNVGFVGRSMVVAKRSGPDILYLTNKHSHKFEDLESNREVQITFQDTKTQDWISISGEATTASNDDPRIKELYSSTVSAWFGDLKDGVHDGTWKDPRMSLIEVKSRYIVYWKKEVSTLGFMKEVGQAALTGSVAQTGAHREFTESEIQKERV</sequence>
<proteinExistence type="predicted"/>
<dbReference type="Proteomes" id="UP000053599">
    <property type="component" value="Unassembled WGS sequence"/>
</dbReference>
<dbReference type="InterPro" id="IPR038725">
    <property type="entry name" value="YdaG_split_barrel_FMN-bd"/>
</dbReference>
<dbReference type="Pfam" id="PF16242">
    <property type="entry name" value="Pyrid_ox_like"/>
    <property type="match status" value="1"/>
</dbReference>
<dbReference type="SUPFAM" id="SSF50475">
    <property type="entry name" value="FMN-binding split barrel"/>
    <property type="match status" value="1"/>
</dbReference>
<accession>A0A0D1VWC0</accession>
<evidence type="ECO:0000259" key="1">
    <source>
        <dbReference type="Pfam" id="PF16242"/>
    </source>
</evidence>
<dbReference type="STRING" id="1016849.A0A0D1VWC0"/>
<dbReference type="OrthoDB" id="434253at2759"/>
<dbReference type="HOGENOM" id="CLU_091428_0_1_1"/>
<gene>
    <name evidence="2" type="ORF">PV11_08043</name>
</gene>
<dbReference type="EMBL" id="KN846953">
    <property type="protein sequence ID" value="KIV80550.1"/>
    <property type="molecule type" value="Genomic_DNA"/>
</dbReference>
<dbReference type="PANTHER" id="PTHR34818">
    <property type="entry name" value="PROTEIN BLI-3"/>
    <property type="match status" value="1"/>
</dbReference>
<organism evidence="2 3">
    <name type="scientific">Exophiala sideris</name>
    <dbReference type="NCBI Taxonomy" id="1016849"/>
    <lineage>
        <taxon>Eukaryota</taxon>
        <taxon>Fungi</taxon>
        <taxon>Dikarya</taxon>
        <taxon>Ascomycota</taxon>
        <taxon>Pezizomycotina</taxon>
        <taxon>Eurotiomycetes</taxon>
        <taxon>Chaetothyriomycetidae</taxon>
        <taxon>Chaetothyriales</taxon>
        <taxon>Herpotrichiellaceae</taxon>
        <taxon>Exophiala</taxon>
    </lineage>
</organism>
<dbReference type="InterPro" id="IPR012349">
    <property type="entry name" value="Split_barrel_FMN-bd"/>
</dbReference>
<dbReference type="InterPro" id="IPR052917">
    <property type="entry name" value="Stress-Dev_Protein"/>
</dbReference>
<reference evidence="2 3" key="1">
    <citation type="submission" date="2015-01" db="EMBL/GenBank/DDBJ databases">
        <title>The Genome Sequence of Exophiala sideris CBS121828.</title>
        <authorList>
            <consortium name="The Broad Institute Genomics Platform"/>
            <person name="Cuomo C."/>
            <person name="de Hoog S."/>
            <person name="Gorbushina A."/>
            <person name="Stielow B."/>
            <person name="Teixiera M."/>
            <person name="Abouelleil A."/>
            <person name="Chapman S.B."/>
            <person name="Priest M."/>
            <person name="Young S.K."/>
            <person name="Wortman J."/>
            <person name="Nusbaum C."/>
            <person name="Birren B."/>
        </authorList>
    </citation>
    <scope>NUCLEOTIDE SEQUENCE [LARGE SCALE GENOMIC DNA]</scope>
    <source>
        <strain evidence="2 3">CBS 121828</strain>
    </source>
</reference>
<dbReference type="Gene3D" id="2.30.110.10">
    <property type="entry name" value="Electron Transport, Fmn-binding Protein, Chain A"/>
    <property type="match status" value="1"/>
</dbReference>
<dbReference type="PANTHER" id="PTHR34818:SF1">
    <property type="entry name" value="PROTEIN BLI-3"/>
    <property type="match status" value="1"/>
</dbReference>
<dbReference type="AlphaFoldDB" id="A0A0D1VWC0"/>
<evidence type="ECO:0000313" key="3">
    <source>
        <dbReference type="Proteomes" id="UP000053599"/>
    </source>
</evidence>
<evidence type="ECO:0000313" key="2">
    <source>
        <dbReference type="EMBL" id="KIV80550.1"/>
    </source>
</evidence>
<feature type="domain" description="General stress protein FMN-binding split barrel" evidence="1">
    <location>
        <begin position="70"/>
        <end position="220"/>
    </location>
</feature>
<protein>
    <recommendedName>
        <fullName evidence="1">General stress protein FMN-binding split barrel domain-containing protein</fullName>
    </recommendedName>
</protein>
<name>A0A0D1VWC0_9EURO</name>